<keyword evidence="6" id="KW-1185">Reference proteome</keyword>
<feature type="compositionally biased region" description="Basic residues" evidence="3">
    <location>
        <begin position="782"/>
        <end position="791"/>
    </location>
</feature>
<dbReference type="InterPro" id="IPR025151">
    <property type="entry name" value="ELYS_dom"/>
</dbReference>
<evidence type="ECO:0000259" key="4">
    <source>
        <dbReference type="Pfam" id="PF13934"/>
    </source>
</evidence>
<dbReference type="AlphaFoldDB" id="A0A8K0UU20"/>
<feature type="compositionally biased region" description="Polar residues" evidence="3">
    <location>
        <begin position="588"/>
        <end position="597"/>
    </location>
</feature>
<feature type="compositionally biased region" description="Polar residues" evidence="3">
    <location>
        <begin position="427"/>
        <end position="445"/>
    </location>
</feature>
<proteinExistence type="predicted"/>
<feature type="region of interest" description="Disordered" evidence="3">
    <location>
        <begin position="334"/>
        <end position="407"/>
    </location>
</feature>
<dbReference type="Pfam" id="PF13934">
    <property type="entry name" value="ELYS"/>
    <property type="match status" value="1"/>
</dbReference>
<feature type="compositionally biased region" description="Polar residues" evidence="3">
    <location>
        <begin position="650"/>
        <end position="661"/>
    </location>
</feature>
<evidence type="ECO:0000313" key="6">
    <source>
        <dbReference type="Proteomes" id="UP000813824"/>
    </source>
</evidence>
<feature type="region of interest" description="Disordered" evidence="3">
    <location>
        <begin position="420"/>
        <end position="445"/>
    </location>
</feature>
<feature type="compositionally biased region" description="Polar residues" evidence="3">
    <location>
        <begin position="337"/>
        <end position="362"/>
    </location>
</feature>
<feature type="compositionally biased region" description="Basic and acidic residues" evidence="3">
    <location>
        <begin position="729"/>
        <end position="742"/>
    </location>
</feature>
<evidence type="ECO:0000256" key="3">
    <source>
        <dbReference type="SAM" id="MobiDB-lite"/>
    </source>
</evidence>
<dbReference type="GO" id="GO:0005634">
    <property type="term" value="C:nucleus"/>
    <property type="evidence" value="ECO:0007669"/>
    <property type="project" value="UniProtKB-SubCell"/>
</dbReference>
<dbReference type="OrthoDB" id="20729at2759"/>
<evidence type="ECO:0000256" key="2">
    <source>
        <dbReference type="ARBA" id="ARBA00023242"/>
    </source>
</evidence>
<dbReference type="EMBL" id="JAEVFJ010000008">
    <property type="protein sequence ID" value="KAH8103091.1"/>
    <property type="molecule type" value="Genomic_DNA"/>
</dbReference>
<feature type="compositionally biased region" description="Acidic residues" evidence="3">
    <location>
        <begin position="688"/>
        <end position="703"/>
    </location>
</feature>
<feature type="region of interest" description="Disordered" evidence="3">
    <location>
        <begin position="473"/>
        <end position="791"/>
    </location>
</feature>
<feature type="compositionally biased region" description="Polar residues" evidence="3">
    <location>
        <begin position="710"/>
        <end position="719"/>
    </location>
</feature>
<organism evidence="5 6">
    <name type="scientific">Cristinia sonorae</name>
    <dbReference type="NCBI Taxonomy" id="1940300"/>
    <lineage>
        <taxon>Eukaryota</taxon>
        <taxon>Fungi</taxon>
        <taxon>Dikarya</taxon>
        <taxon>Basidiomycota</taxon>
        <taxon>Agaricomycotina</taxon>
        <taxon>Agaricomycetes</taxon>
        <taxon>Agaricomycetidae</taxon>
        <taxon>Agaricales</taxon>
        <taxon>Pleurotineae</taxon>
        <taxon>Stephanosporaceae</taxon>
        <taxon>Cristinia</taxon>
    </lineage>
</organism>
<feature type="compositionally biased region" description="Acidic residues" evidence="3">
    <location>
        <begin position="527"/>
        <end position="550"/>
    </location>
</feature>
<comment type="subcellular location">
    <subcellularLocation>
        <location evidence="1">Nucleus</location>
    </subcellularLocation>
</comment>
<gene>
    <name evidence="5" type="ORF">BXZ70DRAFT_928072</name>
</gene>
<protein>
    <submittedName>
        <fullName evidence="5">Nuclear pore complex assembly-domain-containing protein</fullName>
    </submittedName>
</protein>
<evidence type="ECO:0000313" key="5">
    <source>
        <dbReference type="EMBL" id="KAH8103091.1"/>
    </source>
</evidence>
<accession>A0A8K0UU20</accession>
<sequence length="791" mass="86919">MDTYEMVEDDQALPLLSLFDTTPEHFAFRDPIPQQIHARRARMSDVLIFDILLTSGNIRTPSALYPPKDVAGLQRLLHAIEESTYDLLKKDGLVYFLLKWHRDDRATNFHLQRSIPPQFVALADAYWCLDCGMDVPRAITLLADARLNRDYTSKILQAISLTHNPNPLIRRYVRTARPILSEPGDIDTYAIALADSNLLEAWHFQQTFPEGASRSRLLNKLLRWCLTPKPRPEPLKQLLGYSFTPYEQSLVHAFAVRPPSDLPAASITAIQDLVCLRLVLVGQTVTAVKLNRQFPVGTTSESRRAAQDRKQHMLDEAVAVLPEAERRQLELELERASQNPDLSTSTSGNSDQWSNADVSMSMSWEHIGPVPTKANGSASKTGRKSDAFSHNPATPIPKKSGAPRFGGSISSLANVSSASPSFVLGRSQPSPQTNNITPPIASSSRVRSLAAKFQNTPSDRPTESIYDTVGSANKQRNAFFEPSISAGSKRALPQDSTRLLNSSTTSSTRLGDTSTASASAVVRELMRDEEEGDVEMEPSEESQAEPETQAEPERKEPQKAPSPKGPSQGNRSFAEAEEDEDPRELSFSLFSSVNSTAPRPKAARSETEAKMPPGAFYADDDDDAEAAISHPPPPPSRPRRSEVKKPAEPSGSTGRRQSQAQEKPPARPARARKSEKPVRRSIPGSLMMDDDEEDEAQQEEEDIVPPLPPISTSSSNPSRRQPGRKSRTSKSEDGDSVRDSGRPTRRSSRLSVVSVSSRGSSSPEPPASPVKRRSTRTSVATPKKKAAAKQR</sequence>
<keyword evidence="2" id="KW-0539">Nucleus</keyword>
<comment type="caution">
    <text evidence="5">The sequence shown here is derived from an EMBL/GenBank/DDBJ whole genome shotgun (WGS) entry which is preliminary data.</text>
</comment>
<evidence type="ECO:0000256" key="1">
    <source>
        <dbReference type="ARBA" id="ARBA00004123"/>
    </source>
</evidence>
<feature type="domain" description="ELYS-like" evidence="4">
    <location>
        <begin position="47"/>
        <end position="255"/>
    </location>
</feature>
<feature type="compositionally biased region" description="Low complexity" evidence="3">
    <location>
        <begin position="496"/>
        <end position="510"/>
    </location>
</feature>
<name>A0A8K0UU20_9AGAR</name>
<dbReference type="Proteomes" id="UP000813824">
    <property type="component" value="Unassembled WGS sequence"/>
</dbReference>
<feature type="compositionally biased region" description="Low complexity" evidence="3">
    <location>
        <begin position="749"/>
        <end position="762"/>
    </location>
</feature>
<reference evidence="5" key="1">
    <citation type="journal article" date="2021" name="New Phytol.">
        <title>Evolutionary innovations through gain and loss of genes in the ectomycorrhizal Boletales.</title>
        <authorList>
            <person name="Wu G."/>
            <person name="Miyauchi S."/>
            <person name="Morin E."/>
            <person name="Kuo A."/>
            <person name="Drula E."/>
            <person name="Varga T."/>
            <person name="Kohler A."/>
            <person name="Feng B."/>
            <person name="Cao Y."/>
            <person name="Lipzen A."/>
            <person name="Daum C."/>
            <person name="Hundley H."/>
            <person name="Pangilinan J."/>
            <person name="Johnson J."/>
            <person name="Barry K."/>
            <person name="LaButti K."/>
            <person name="Ng V."/>
            <person name="Ahrendt S."/>
            <person name="Min B."/>
            <person name="Choi I.G."/>
            <person name="Park H."/>
            <person name="Plett J.M."/>
            <person name="Magnuson J."/>
            <person name="Spatafora J.W."/>
            <person name="Nagy L.G."/>
            <person name="Henrissat B."/>
            <person name="Grigoriev I.V."/>
            <person name="Yang Z.L."/>
            <person name="Xu J."/>
            <person name="Martin F.M."/>
        </authorList>
    </citation>
    <scope>NUCLEOTIDE SEQUENCE</scope>
    <source>
        <strain evidence="5">KKN 215</strain>
    </source>
</reference>